<dbReference type="EMBL" id="JATAAI010000019">
    <property type="protein sequence ID" value="KAK1738918.1"/>
    <property type="molecule type" value="Genomic_DNA"/>
</dbReference>
<name>A0AAD8Y490_9STRA</name>
<comment type="caution">
    <text evidence="2">The sequence shown here is derived from an EMBL/GenBank/DDBJ whole genome shotgun (WGS) entry which is preliminary data.</text>
</comment>
<accession>A0AAD8Y490</accession>
<dbReference type="AlphaFoldDB" id="A0AAD8Y490"/>
<feature type="region of interest" description="Disordered" evidence="1">
    <location>
        <begin position="1"/>
        <end position="24"/>
    </location>
</feature>
<evidence type="ECO:0000313" key="3">
    <source>
        <dbReference type="Proteomes" id="UP001224775"/>
    </source>
</evidence>
<keyword evidence="3" id="KW-1185">Reference proteome</keyword>
<protein>
    <submittedName>
        <fullName evidence="2">Uncharacterized protein</fullName>
    </submittedName>
</protein>
<gene>
    <name evidence="2" type="ORF">QTG54_010234</name>
</gene>
<sequence>MKSKLRSRFQWGGGKNNNGAFPTSKPKYADVDASASSASINIAPVRVSTLNLNDNPEIHTPNNGTATVSTLSNNDGAFNQKRFNCGFDADERSTMRQEMWYKNQTYLKEQAVADVAASNVASMYASDKRWNR</sequence>
<evidence type="ECO:0000256" key="1">
    <source>
        <dbReference type="SAM" id="MobiDB-lite"/>
    </source>
</evidence>
<proteinExistence type="predicted"/>
<evidence type="ECO:0000313" key="2">
    <source>
        <dbReference type="EMBL" id="KAK1738918.1"/>
    </source>
</evidence>
<reference evidence="2" key="1">
    <citation type="submission" date="2023-06" db="EMBL/GenBank/DDBJ databases">
        <title>Survivors Of The Sea: Transcriptome response of Skeletonema marinoi to long-term dormancy.</title>
        <authorList>
            <person name="Pinder M.I.M."/>
            <person name="Kourtchenko O."/>
            <person name="Robertson E.K."/>
            <person name="Larsson T."/>
            <person name="Maumus F."/>
            <person name="Osuna-Cruz C.M."/>
            <person name="Vancaester E."/>
            <person name="Stenow R."/>
            <person name="Vandepoele K."/>
            <person name="Ploug H."/>
            <person name="Bruchert V."/>
            <person name="Godhe A."/>
            <person name="Topel M."/>
        </authorList>
    </citation>
    <scope>NUCLEOTIDE SEQUENCE</scope>
    <source>
        <strain evidence="2">R05AC</strain>
    </source>
</reference>
<dbReference type="Proteomes" id="UP001224775">
    <property type="component" value="Unassembled WGS sequence"/>
</dbReference>
<organism evidence="2 3">
    <name type="scientific">Skeletonema marinoi</name>
    <dbReference type="NCBI Taxonomy" id="267567"/>
    <lineage>
        <taxon>Eukaryota</taxon>
        <taxon>Sar</taxon>
        <taxon>Stramenopiles</taxon>
        <taxon>Ochrophyta</taxon>
        <taxon>Bacillariophyta</taxon>
        <taxon>Coscinodiscophyceae</taxon>
        <taxon>Thalassiosirophycidae</taxon>
        <taxon>Thalassiosirales</taxon>
        <taxon>Skeletonemataceae</taxon>
        <taxon>Skeletonema</taxon>
        <taxon>Skeletonema marinoi-dohrnii complex</taxon>
    </lineage>
</organism>